<accession>A0A4R6RRD8</accession>
<proteinExistence type="predicted"/>
<gene>
    <name evidence="2" type="ORF">EDF62_3395</name>
</gene>
<feature type="region of interest" description="Disordered" evidence="1">
    <location>
        <begin position="1"/>
        <end position="36"/>
    </location>
</feature>
<feature type="compositionally biased region" description="Polar residues" evidence="1">
    <location>
        <begin position="1"/>
        <end position="21"/>
    </location>
</feature>
<protein>
    <recommendedName>
        <fullName evidence="4">HEAT repeat protein</fullName>
    </recommendedName>
</protein>
<dbReference type="InterPro" id="IPR011989">
    <property type="entry name" value="ARM-like"/>
</dbReference>
<dbReference type="EMBL" id="SNYA01000010">
    <property type="protein sequence ID" value="TDP89312.1"/>
    <property type="molecule type" value="Genomic_DNA"/>
</dbReference>
<dbReference type="Gene3D" id="1.25.10.10">
    <property type="entry name" value="Leucine-rich Repeat Variant"/>
    <property type="match status" value="1"/>
</dbReference>
<comment type="caution">
    <text evidence="2">The sequence shown here is derived from an EMBL/GenBank/DDBJ whole genome shotgun (WGS) entry which is preliminary data.</text>
</comment>
<dbReference type="Pfam" id="PF13646">
    <property type="entry name" value="HEAT_2"/>
    <property type="match status" value="1"/>
</dbReference>
<evidence type="ECO:0000313" key="3">
    <source>
        <dbReference type="Proteomes" id="UP000295601"/>
    </source>
</evidence>
<dbReference type="InterPro" id="IPR016024">
    <property type="entry name" value="ARM-type_fold"/>
</dbReference>
<dbReference type="Proteomes" id="UP000295601">
    <property type="component" value="Unassembled WGS sequence"/>
</dbReference>
<dbReference type="RefSeq" id="WP_243642909.1">
    <property type="nucleotide sequence ID" value="NZ_CP080492.1"/>
</dbReference>
<evidence type="ECO:0008006" key="4">
    <source>
        <dbReference type="Google" id="ProtNLM"/>
    </source>
</evidence>
<reference evidence="2 3" key="1">
    <citation type="submission" date="2019-03" db="EMBL/GenBank/DDBJ databases">
        <title>Genomic analyses of the natural microbiome of Caenorhabditis elegans.</title>
        <authorList>
            <person name="Samuel B."/>
        </authorList>
    </citation>
    <scope>NUCLEOTIDE SEQUENCE [LARGE SCALE GENOMIC DNA]</scope>
    <source>
        <strain evidence="2 3">JUb18</strain>
    </source>
</reference>
<dbReference type="SUPFAM" id="SSF48371">
    <property type="entry name" value="ARM repeat"/>
    <property type="match status" value="1"/>
</dbReference>
<evidence type="ECO:0000256" key="1">
    <source>
        <dbReference type="SAM" id="MobiDB-lite"/>
    </source>
</evidence>
<dbReference type="AlphaFoldDB" id="A0A4R6RRD8"/>
<organism evidence="2 3">
    <name type="scientific">Leucobacter luti</name>
    <dbReference type="NCBI Taxonomy" id="340320"/>
    <lineage>
        <taxon>Bacteria</taxon>
        <taxon>Bacillati</taxon>
        <taxon>Actinomycetota</taxon>
        <taxon>Actinomycetes</taxon>
        <taxon>Micrococcales</taxon>
        <taxon>Microbacteriaceae</taxon>
        <taxon>Leucobacter</taxon>
    </lineage>
</organism>
<sequence length="233" mass="24717">MTEHSSGTSNGSDATHTTAHSLSPDGSAERPDETAMATTLAIALGKPDPQERLNAALKAGTYPEPADVPVLVARCEIEPDFQVREMLTWALVRHPPEATLPLVLSALRSIAAQGRSQALHTLSKIGDPVAWEHITPEHLHDTDDEVARAAWRTAVGFVPADEAAALAQDLARELGRGDIDVQRSLARAFVALGEAGTPVLEAATRSGDASVRAHAAATLRIAEDPESTFYLND</sequence>
<name>A0A4R6RRD8_9MICO</name>
<keyword evidence="3" id="KW-1185">Reference proteome</keyword>
<evidence type="ECO:0000313" key="2">
    <source>
        <dbReference type="EMBL" id="TDP89312.1"/>
    </source>
</evidence>